<reference evidence="2" key="1">
    <citation type="submission" date="2013-03" db="EMBL/GenBank/DDBJ databases">
        <title>The Genome Sequence of Anopheles dirus WRAIR2.</title>
        <authorList>
            <consortium name="The Broad Institute Genomics Platform"/>
            <person name="Neafsey D.E."/>
            <person name="Walton C."/>
            <person name="Walker B."/>
            <person name="Young S.K."/>
            <person name="Zeng Q."/>
            <person name="Gargeya S."/>
            <person name="Fitzgerald M."/>
            <person name="Haas B."/>
            <person name="Abouelleil A."/>
            <person name="Allen A.W."/>
            <person name="Alvarado L."/>
            <person name="Arachchi H.M."/>
            <person name="Berlin A.M."/>
            <person name="Chapman S.B."/>
            <person name="Gainer-Dewar J."/>
            <person name="Goldberg J."/>
            <person name="Griggs A."/>
            <person name="Gujja S."/>
            <person name="Hansen M."/>
            <person name="Howarth C."/>
            <person name="Imamovic A."/>
            <person name="Ireland A."/>
            <person name="Larimer J."/>
            <person name="McCowan C."/>
            <person name="Murphy C."/>
            <person name="Pearson M."/>
            <person name="Poon T.W."/>
            <person name="Priest M."/>
            <person name="Roberts A."/>
            <person name="Saif S."/>
            <person name="Shea T."/>
            <person name="Sisk P."/>
            <person name="Sykes S."/>
            <person name="Wortman J."/>
            <person name="Nusbaum C."/>
            <person name="Birren B."/>
        </authorList>
    </citation>
    <scope>NUCLEOTIDE SEQUENCE [LARGE SCALE GENOMIC DNA]</scope>
    <source>
        <strain evidence="2">WRAIR2</strain>
    </source>
</reference>
<dbReference type="VEuPathDB" id="VectorBase:ADIR001817"/>
<evidence type="ECO:0000313" key="1">
    <source>
        <dbReference type="EnsemblMetazoa" id="ADIR001817-PA"/>
    </source>
</evidence>
<accession>A0A182N2F9</accession>
<dbReference type="AlphaFoldDB" id="A0A182N2F9"/>
<keyword evidence="2" id="KW-1185">Reference proteome</keyword>
<protein>
    <submittedName>
        <fullName evidence="1">Uncharacterized protein</fullName>
    </submittedName>
</protein>
<sequence>MSMLTEVADCSWKIFPLAFCLPAPYCKSRISFVGALRRCSGTPGIGPFQSSIDARHRLYASYTSRLFGARAR</sequence>
<proteinExistence type="predicted"/>
<dbReference type="Proteomes" id="UP000075884">
    <property type="component" value="Unassembled WGS sequence"/>
</dbReference>
<name>A0A182N2F9_9DIPT</name>
<organism evidence="1 2">
    <name type="scientific">Anopheles dirus</name>
    <dbReference type="NCBI Taxonomy" id="7168"/>
    <lineage>
        <taxon>Eukaryota</taxon>
        <taxon>Metazoa</taxon>
        <taxon>Ecdysozoa</taxon>
        <taxon>Arthropoda</taxon>
        <taxon>Hexapoda</taxon>
        <taxon>Insecta</taxon>
        <taxon>Pterygota</taxon>
        <taxon>Neoptera</taxon>
        <taxon>Endopterygota</taxon>
        <taxon>Diptera</taxon>
        <taxon>Nematocera</taxon>
        <taxon>Culicoidea</taxon>
        <taxon>Culicidae</taxon>
        <taxon>Anophelinae</taxon>
        <taxon>Anopheles</taxon>
    </lineage>
</organism>
<reference evidence="1" key="2">
    <citation type="submission" date="2020-05" db="UniProtKB">
        <authorList>
            <consortium name="EnsemblMetazoa"/>
        </authorList>
    </citation>
    <scope>IDENTIFICATION</scope>
    <source>
        <strain evidence="1">WRAIR2</strain>
    </source>
</reference>
<evidence type="ECO:0000313" key="2">
    <source>
        <dbReference type="Proteomes" id="UP000075884"/>
    </source>
</evidence>
<dbReference type="EnsemblMetazoa" id="ADIR001817-RA">
    <property type="protein sequence ID" value="ADIR001817-PA"/>
    <property type="gene ID" value="ADIR001817"/>
</dbReference>